<proteinExistence type="inferred from homology"/>
<dbReference type="Gene3D" id="1.10.287.3240">
    <property type="match status" value="1"/>
</dbReference>
<feature type="coiled-coil region" evidence="5">
    <location>
        <begin position="27"/>
        <end position="61"/>
    </location>
</feature>
<dbReference type="InterPro" id="IPR002699">
    <property type="entry name" value="V_ATPase_D"/>
</dbReference>
<comment type="function">
    <text evidence="4">Produces ATP from ADP in the presence of a proton gradient across the membrane.</text>
</comment>
<keyword evidence="7" id="KW-1185">Reference proteome</keyword>
<dbReference type="EMBL" id="FOFU01000014">
    <property type="protein sequence ID" value="SEQ88775.1"/>
    <property type="molecule type" value="Genomic_DNA"/>
</dbReference>
<evidence type="ECO:0000256" key="1">
    <source>
        <dbReference type="ARBA" id="ARBA00005850"/>
    </source>
</evidence>
<dbReference type="Pfam" id="PF01813">
    <property type="entry name" value="ATP-synt_D"/>
    <property type="match status" value="1"/>
</dbReference>
<keyword evidence="5" id="KW-0175">Coiled coil</keyword>
<dbReference type="GO" id="GO:0005524">
    <property type="term" value="F:ATP binding"/>
    <property type="evidence" value="ECO:0007669"/>
    <property type="project" value="UniProtKB-UniRule"/>
</dbReference>
<keyword evidence="4" id="KW-0066">ATP synthesis</keyword>
<dbReference type="GO" id="GO:0042777">
    <property type="term" value="P:proton motive force-driven plasma membrane ATP synthesis"/>
    <property type="evidence" value="ECO:0007669"/>
    <property type="project" value="UniProtKB-UniRule"/>
</dbReference>
<keyword evidence="4" id="KW-0375">Hydrogen ion transport</keyword>
<gene>
    <name evidence="4" type="primary">atpD</name>
    <name evidence="6" type="ORF">SAMN04487977_11430</name>
</gene>
<comment type="similarity">
    <text evidence="1 4">Belongs to the V-ATPase D subunit family.</text>
</comment>
<dbReference type="PANTHER" id="PTHR11671">
    <property type="entry name" value="V-TYPE ATP SYNTHASE SUBUNIT D"/>
    <property type="match status" value="1"/>
</dbReference>
<dbReference type="OrthoDB" id="9781718at2"/>
<dbReference type="Proteomes" id="UP000182360">
    <property type="component" value="Unassembled WGS sequence"/>
</dbReference>
<dbReference type="STRING" id="163.SAMN04487775_103197"/>
<evidence type="ECO:0000313" key="6">
    <source>
        <dbReference type="EMBL" id="SEQ88775.1"/>
    </source>
</evidence>
<evidence type="ECO:0000256" key="5">
    <source>
        <dbReference type="SAM" id="Coils"/>
    </source>
</evidence>
<keyword evidence="2 4" id="KW-0813">Transport</keyword>
<dbReference type="NCBIfam" id="TIGR00309">
    <property type="entry name" value="V_ATPase_subD"/>
    <property type="match status" value="1"/>
</dbReference>
<keyword evidence="3 4" id="KW-0406">Ion transport</keyword>
<dbReference type="RefSeq" id="WP_074645613.1">
    <property type="nucleotide sequence ID" value="NZ_FOFU01000014.1"/>
</dbReference>
<organism evidence="6 7">
    <name type="scientific">Treponema bryantii</name>
    <dbReference type="NCBI Taxonomy" id="163"/>
    <lineage>
        <taxon>Bacteria</taxon>
        <taxon>Pseudomonadati</taxon>
        <taxon>Spirochaetota</taxon>
        <taxon>Spirochaetia</taxon>
        <taxon>Spirochaetales</taxon>
        <taxon>Treponemataceae</taxon>
        <taxon>Treponema</taxon>
    </lineage>
</organism>
<reference evidence="6 7" key="1">
    <citation type="submission" date="2016-10" db="EMBL/GenBank/DDBJ databases">
        <authorList>
            <person name="de Groot N.N."/>
        </authorList>
    </citation>
    <scope>NUCLEOTIDE SEQUENCE [LARGE SCALE GENOMIC DNA]</scope>
    <source>
        <strain evidence="6 7">B25</strain>
    </source>
</reference>
<dbReference type="GO" id="GO:0046961">
    <property type="term" value="F:proton-transporting ATPase activity, rotational mechanism"/>
    <property type="evidence" value="ECO:0007669"/>
    <property type="project" value="InterPro"/>
</dbReference>
<evidence type="ECO:0000256" key="2">
    <source>
        <dbReference type="ARBA" id="ARBA00022448"/>
    </source>
</evidence>
<evidence type="ECO:0000256" key="4">
    <source>
        <dbReference type="HAMAP-Rule" id="MF_00271"/>
    </source>
</evidence>
<dbReference type="eggNOG" id="COG1394">
    <property type="taxonomic scope" value="Bacteria"/>
</dbReference>
<dbReference type="AlphaFoldDB" id="A0A1H9JQC8"/>
<dbReference type="HAMAP" id="MF_00271">
    <property type="entry name" value="ATP_synth_D_arch"/>
    <property type="match status" value="1"/>
</dbReference>
<sequence length="207" mass="23953">MARLNIAPTKSNLLAMKEQLAVSTNGYELLEEKREILVRELMHLVERVKLLEKDIDEAVAKAYPAFKRMLMIDGADQIERISHAVHYDFDFTEKRVNIGGMSFPTIDVIMPEKELFYSFVGTDANMDATINSFFELLLLLTQMASIRTIVWRLAEEVRKTQRRVNALDKMIIPQARETKAYIESALEERDRENVFVLKALKKKNSKN</sequence>
<evidence type="ECO:0000313" key="7">
    <source>
        <dbReference type="Proteomes" id="UP000182360"/>
    </source>
</evidence>
<name>A0A1H9JQC8_9SPIR</name>
<accession>A0A1H9JQC8</accession>
<evidence type="ECO:0000256" key="3">
    <source>
        <dbReference type="ARBA" id="ARBA00023065"/>
    </source>
</evidence>
<protein>
    <recommendedName>
        <fullName evidence="4">V-type ATP synthase subunit D</fullName>
    </recommendedName>
    <alternativeName>
        <fullName evidence="4">V-ATPase subunit D</fullName>
    </alternativeName>
</protein>
<dbReference type="GO" id="GO:0046933">
    <property type="term" value="F:proton-transporting ATP synthase activity, rotational mechanism"/>
    <property type="evidence" value="ECO:0007669"/>
    <property type="project" value="UniProtKB-UniRule"/>
</dbReference>